<dbReference type="OrthoDB" id="8548541at2"/>
<gene>
    <name evidence="1" type="ORF">SAMN05216221_0679</name>
</gene>
<protein>
    <recommendedName>
        <fullName evidence="3">DUF2971 domain-containing protein</fullName>
    </recommendedName>
</protein>
<name>A0A1H1N1Y9_9PSED</name>
<accession>A0A1H1N1Y9</accession>
<proteinExistence type="predicted"/>
<evidence type="ECO:0008006" key="3">
    <source>
        <dbReference type="Google" id="ProtNLM"/>
    </source>
</evidence>
<dbReference type="RefSeq" id="WP_090347616.1">
    <property type="nucleotide sequence ID" value="NZ_LT629751.1"/>
</dbReference>
<evidence type="ECO:0000313" key="2">
    <source>
        <dbReference type="Proteomes" id="UP000243359"/>
    </source>
</evidence>
<organism evidence="1 2">
    <name type="scientific">Pseudomonas oryzae</name>
    <dbReference type="NCBI Taxonomy" id="1392877"/>
    <lineage>
        <taxon>Bacteria</taxon>
        <taxon>Pseudomonadati</taxon>
        <taxon>Pseudomonadota</taxon>
        <taxon>Gammaproteobacteria</taxon>
        <taxon>Pseudomonadales</taxon>
        <taxon>Pseudomonadaceae</taxon>
        <taxon>Pseudomonas</taxon>
    </lineage>
</organism>
<dbReference type="InterPro" id="IPR021352">
    <property type="entry name" value="DUF2971"/>
</dbReference>
<dbReference type="AlphaFoldDB" id="A0A1H1N1Y9"/>
<reference evidence="2" key="1">
    <citation type="submission" date="2016-10" db="EMBL/GenBank/DDBJ databases">
        <authorList>
            <person name="Varghese N."/>
            <person name="Submissions S."/>
        </authorList>
    </citation>
    <scope>NUCLEOTIDE SEQUENCE [LARGE SCALE GENOMIC DNA]</scope>
    <source>
        <strain evidence="2">KCTC 32247</strain>
    </source>
</reference>
<evidence type="ECO:0000313" key="1">
    <source>
        <dbReference type="EMBL" id="SDR92927.1"/>
    </source>
</evidence>
<sequence length="294" mass="32893">MAIVKLGSSITSQIPLWRYMSIDKLVNLLEVESLYFTPLSTYAKSDPFEGYLPKVAFEALATVLGSSYKELESVYDQLKILADNSRTSGVINTVGEELLMQLRTRLDSQNDFVKEAYKAIARGITVNCWHSSLHESEAMWRLYSENGKGIAIQTSIDSLKKSIESVEQDLLVQIGAVKYLDFYDQDISPKDCVIDGHLSPLLKRASFSHEKEVRLFTIPEIDHKSLGGFEPKAESIALNAKELIEKIHISPFASEPFISSTIAICKKYGIDPEIITKSALLEGHDELLETLGVW</sequence>
<keyword evidence="2" id="KW-1185">Reference proteome</keyword>
<dbReference type="Pfam" id="PF11185">
    <property type="entry name" value="DUF2971"/>
    <property type="match status" value="1"/>
</dbReference>
<dbReference type="EMBL" id="LT629751">
    <property type="protein sequence ID" value="SDR92927.1"/>
    <property type="molecule type" value="Genomic_DNA"/>
</dbReference>
<dbReference type="Proteomes" id="UP000243359">
    <property type="component" value="Chromosome I"/>
</dbReference>
<dbReference type="STRING" id="1392877.SAMN05216221_0679"/>